<evidence type="ECO:0000313" key="9">
    <source>
        <dbReference type="EMBL" id="QES88395.1"/>
    </source>
</evidence>
<name>A0A5P2FYW5_9BACT</name>
<dbReference type="GO" id="GO:0006777">
    <property type="term" value="P:Mo-molybdopterin cofactor biosynthetic process"/>
    <property type="evidence" value="ECO:0007669"/>
    <property type="project" value="UniProtKB-KW"/>
</dbReference>
<sequence>MVRGIVMCGGQSTRMRSDKGLMKFHSQYWVEIAYQKLNSLNIPVSISINTTQLKNYSQFLPQYNYIVDNKKFDVKGPLIGIISAHLKFPKDDLLILATDMLLLKKETLNYIIQLNLNNSKDVTLYQTDQYLQPLCAIYTKNALDTIIQQVLSDEIKHYSLKSIIQSLNTEFVQSEITSEFQNFNTIEEFKNLL</sequence>
<keyword evidence="6" id="KW-0342">GTP-binding</keyword>
<evidence type="ECO:0000256" key="2">
    <source>
        <dbReference type="ARBA" id="ARBA00022679"/>
    </source>
</evidence>
<evidence type="ECO:0000256" key="4">
    <source>
        <dbReference type="ARBA" id="ARBA00022741"/>
    </source>
</evidence>
<dbReference type="Proteomes" id="UP000292424">
    <property type="component" value="Chromosome"/>
</dbReference>
<dbReference type="InterPro" id="IPR025877">
    <property type="entry name" value="MobA-like_NTP_Trfase"/>
</dbReference>
<keyword evidence="7" id="KW-0501">Molybdenum cofactor biosynthesis</keyword>
<evidence type="ECO:0000259" key="8">
    <source>
        <dbReference type="Pfam" id="PF12804"/>
    </source>
</evidence>
<dbReference type="PANTHER" id="PTHR19136:SF81">
    <property type="entry name" value="MOLYBDENUM COFACTOR GUANYLYLTRANSFERASE"/>
    <property type="match status" value="1"/>
</dbReference>
<keyword evidence="10" id="KW-1185">Reference proteome</keyword>
<dbReference type="AlphaFoldDB" id="A0A5P2FYW5"/>
<dbReference type="GO" id="GO:0005525">
    <property type="term" value="F:GTP binding"/>
    <property type="evidence" value="ECO:0007669"/>
    <property type="project" value="UniProtKB-KW"/>
</dbReference>
<dbReference type="EMBL" id="CP044016">
    <property type="protein sequence ID" value="QES88395.1"/>
    <property type="molecule type" value="Genomic_DNA"/>
</dbReference>
<dbReference type="PANTHER" id="PTHR19136">
    <property type="entry name" value="MOLYBDENUM COFACTOR GUANYLYLTRANSFERASE"/>
    <property type="match status" value="1"/>
</dbReference>
<evidence type="ECO:0000256" key="5">
    <source>
        <dbReference type="ARBA" id="ARBA00022842"/>
    </source>
</evidence>
<gene>
    <name evidence="9" type="ORF">E0W69_006895</name>
</gene>
<dbReference type="InterPro" id="IPR013482">
    <property type="entry name" value="Molybde_CF_guanTrfase"/>
</dbReference>
<dbReference type="Pfam" id="PF12804">
    <property type="entry name" value="NTP_transf_3"/>
    <property type="match status" value="1"/>
</dbReference>
<evidence type="ECO:0000313" key="10">
    <source>
        <dbReference type="Proteomes" id="UP000292424"/>
    </source>
</evidence>
<evidence type="ECO:0000256" key="3">
    <source>
        <dbReference type="ARBA" id="ARBA00022723"/>
    </source>
</evidence>
<organism evidence="9 10">
    <name type="scientific">Rhizosphaericola mali</name>
    <dbReference type="NCBI Taxonomy" id="2545455"/>
    <lineage>
        <taxon>Bacteria</taxon>
        <taxon>Pseudomonadati</taxon>
        <taxon>Bacteroidota</taxon>
        <taxon>Chitinophagia</taxon>
        <taxon>Chitinophagales</taxon>
        <taxon>Chitinophagaceae</taxon>
        <taxon>Rhizosphaericola</taxon>
    </lineage>
</organism>
<dbReference type="InterPro" id="IPR029044">
    <property type="entry name" value="Nucleotide-diphossugar_trans"/>
</dbReference>
<keyword evidence="1" id="KW-0963">Cytoplasm</keyword>
<evidence type="ECO:0000256" key="6">
    <source>
        <dbReference type="ARBA" id="ARBA00023134"/>
    </source>
</evidence>
<feature type="domain" description="MobA-like NTP transferase" evidence="8">
    <location>
        <begin position="4"/>
        <end position="153"/>
    </location>
</feature>
<keyword evidence="4" id="KW-0547">Nucleotide-binding</keyword>
<protein>
    <submittedName>
        <fullName evidence="9">Molybdenum cofactor guanylyltransferase</fullName>
    </submittedName>
</protein>
<dbReference type="GO" id="GO:0016779">
    <property type="term" value="F:nucleotidyltransferase activity"/>
    <property type="evidence" value="ECO:0007669"/>
    <property type="project" value="UniProtKB-KW"/>
</dbReference>
<keyword evidence="3" id="KW-0479">Metal-binding</keyword>
<dbReference type="Gene3D" id="3.90.550.10">
    <property type="entry name" value="Spore Coat Polysaccharide Biosynthesis Protein SpsA, Chain A"/>
    <property type="match status" value="1"/>
</dbReference>
<dbReference type="RefSeq" id="WP_131329283.1">
    <property type="nucleotide sequence ID" value="NZ_CP044016.1"/>
</dbReference>
<dbReference type="GO" id="GO:0046872">
    <property type="term" value="F:metal ion binding"/>
    <property type="evidence" value="ECO:0007669"/>
    <property type="project" value="UniProtKB-KW"/>
</dbReference>
<reference evidence="9 10" key="1">
    <citation type="submission" date="2019-09" db="EMBL/GenBank/DDBJ databases">
        <title>Complete genome sequence of Arachidicoccus sp. B3-10 isolated from apple orchard soil.</title>
        <authorList>
            <person name="Kim H.S."/>
            <person name="Han K.-I."/>
            <person name="Suh M.K."/>
            <person name="Lee K.C."/>
            <person name="Eom M.K."/>
            <person name="Kim J.-S."/>
            <person name="Kang S.W."/>
            <person name="Sin Y."/>
            <person name="Lee J.-S."/>
        </authorList>
    </citation>
    <scope>NUCLEOTIDE SEQUENCE [LARGE SCALE GENOMIC DNA]</scope>
    <source>
        <strain evidence="9 10">B3-10</strain>
    </source>
</reference>
<keyword evidence="9" id="KW-0548">Nucleotidyltransferase</keyword>
<proteinExistence type="predicted"/>
<keyword evidence="5" id="KW-0460">Magnesium</keyword>
<dbReference type="OrthoDB" id="9788394at2"/>
<dbReference type="CDD" id="cd02503">
    <property type="entry name" value="MobA"/>
    <property type="match status" value="1"/>
</dbReference>
<dbReference type="SUPFAM" id="SSF53448">
    <property type="entry name" value="Nucleotide-diphospho-sugar transferases"/>
    <property type="match status" value="1"/>
</dbReference>
<keyword evidence="2 9" id="KW-0808">Transferase</keyword>
<evidence type="ECO:0000256" key="1">
    <source>
        <dbReference type="ARBA" id="ARBA00022490"/>
    </source>
</evidence>
<dbReference type="KEGG" id="arac:E0W69_006895"/>
<accession>A0A5P2FYW5</accession>
<evidence type="ECO:0000256" key="7">
    <source>
        <dbReference type="ARBA" id="ARBA00023150"/>
    </source>
</evidence>